<keyword evidence="5 6" id="KW-0472">Membrane</keyword>
<feature type="transmembrane region" description="Helical" evidence="6">
    <location>
        <begin position="222"/>
        <end position="239"/>
    </location>
</feature>
<feature type="transmembrane region" description="Helical" evidence="6">
    <location>
        <begin position="160"/>
        <end position="183"/>
    </location>
</feature>
<dbReference type="GO" id="GO:0005886">
    <property type="term" value="C:plasma membrane"/>
    <property type="evidence" value="ECO:0007669"/>
    <property type="project" value="UniProtKB-SubCell"/>
</dbReference>
<sequence length="413" mass="46008">MYNFMSFIRLFSFKGNELLKHSSILFIASIIAGLLNYLFQLYVGRMLGPSDYGIYSSLVALLYIMSVPSSTIQTSVAKLVSDHSSEPEKIKYLLKYVFRKLTLTALPVSALFFISSIYIADFLKINSNMYFFILSILLFISFLAPVLIGTLQGMQMFVHMGINSVAGTFFKLLSGVILVYFGFGINGALLALFIGSLLALLLAFMPLHFLKESKEVNGNIRLLNYSMVVLLATIGLTFVTNADMLIVKHYLSDKEAGYYAAAGLLGKIILFATAPIAMVMFPKATVMDQKNHNGSNLLRNSLLYTGSISFFIVALFILVPNFIVKLLFGPEFVEINSLLVYFAAGTALFSLANTFVFYDLATRKYRFLYVLGAVSVLEVVLISLFHDSSLTVVRILFALMGILFLGLWFSEKR</sequence>
<evidence type="ECO:0000256" key="1">
    <source>
        <dbReference type="ARBA" id="ARBA00004651"/>
    </source>
</evidence>
<evidence type="ECO:0000256" key="4">
    <source>
        <dbReference type="ARBA" id="ARBA00022989"/>
    </source>
</evidence>
<dbReference type="Proteomes" id="UP000050360">
    <property type="component" value="Unassembled WGS sequence"/>
</dbReference>
<evidence type="ECO:0000256" key="2">
    <source>
        <dbReference type="ARBA" id="ARBA00022475"/>
    </source>
</evidence>
<organism evidence="7 8">
    <name type="scientific">Candidatus Methanoperedens nitratireducens</name>
    <dbReference type="NCBI Taxonomy" id="1392998"/>
    <lineage>
        <taxon>Archaea</taxon>
        <taxon>Methanobacteriati</taxon>
        <taxon>Methanobacteriota</taxon>
        <taxon>Stenosarchaea group</taxon>
        <taxon>Methanomicrobia</taxon>
        <taxon>Methanosarcinales</taxon>
        <taxon>ANME-2 cluster</taxon>
        <taxon>Candidatus Methanoperedentaceae</taxon>
        <taxon>Candidatus Methanoperedens</taxon>
    </lineage>
</organism>
<evidence type="ECO:0000256" key="3">
    <source>
        <dbReference type="ARBA" id="ARBA00022692"/>
    </source>
</evidence>
<dbReference type="EMBL" id="LKCM01000217">
    <property type="protein sequence ID" value="KPQ42645.1"/>
    <property type="molecule type" value="Genomic_DNA"/>
</dbReference>
<feature type="transmembrane region" description="Helical" evidence="6">
    <location>
        <begin position="391"/>
        <end position="409"/>
    </location>
</feature>
<dbReference type="PANTHER" id="PTHR30250:SF28">
    <property type="entry name" value="POLYSACCHARIDE BIOSYNTHESIS PROTEIN"/>
    <property type="match status" value="1"/>
</dbReference>
<proteinExistence type="predicted"/>
<comment type="caution">
    <text evidence="7">The sequence shown here is derived from an EMBL/GenBank/DDBJ whole genome shotgun (WGS) entry which is preliminary data.</text>
</comment>
<feature type="transmembrane region" description="Helical" evidence="6">
    <location>
        <begin position="129"/>
        <end position="148"/>
    </location>
</feature>
<feature type="transmembrane region" description="Helical" evidence="6">
    <location>
        <begin position="338"/>
        <end position="360"/>
    </location>
</feature>
<dbReference type="AlphaFoldDB" id="A0A0P7ZD98"/>
<comment type="subcellular location">
    <subcellularLocation>
        <location evidence="1">Cell membrane</location>
        <topology evidence="1">Multi-pass membrane protein</topology>
    </subcellularLocation>
</comment>
<dbReference type="PANTHER" id="PTHR30250">
    <property type="entry name" value="PST FAMILY PREDICTED COLANIC ACID TRANSPORTER"/>
    <property type="match status" value="1"/>
</dbReference>
<feature type="transmembrane region" description="Helical" evidence="6">
    <location>
        <begin position="189"/>
        <end position="210"/>
    </location>
</feature>
<gene>
    <name evidence="7" type="ORF">MPEBLZ_02792</name>
</gene>
<evidence type="ECO:0000256" key="5">
    <source>
        <dbReference type="ARBA" id="ARBA00023136"/>
    </source>
</evidence>
<evidence type="ECO:0000313" key="8">
    <source>
        <dbReference type="Proteomes" id="UP000050360"/>
    </source>
</evidence>
<reference evidence="7 8" key="1">
    <citation type="submission" date="2015-09" db="EMBL/GenBank/DDBJ databases">
        <title>A metagenomics-based metabolic model of nitrate-dependent anaerobic oxidation of methane by Methanoperedens-like archaea.</title>
        <authorList>
            <person name="Arshad A."/>
            <person name="Speth D.R."/>
            <person name="De Graaf R.M."/>
            <person name="Op Den Camp H.J."/>
            <person name="Jetten M.S."/>
            <person name="Welte C.U."/>
        </authorList>
    </citation>
    <scope>NUCLEOTIDE SEQUENCE [LARGE SCALE GENOMIC DNA]</scope>
</reference>
<name>A0A0P7ZD98_9EURY</name>
<keyword evidence="3 6" id="KW-0812">Transmembrane</keyword>
<feature type="transmembrane region" description="Helical" evidence="6">
    <location>
        <begin position="302"/>
        <end position="323"/>
    </location>
</feature>
<feature type="transmembrane region" description="Helical" evidence="6">
    <location>
        <begin position="21"/>
        <end position="42"/>
    </location>
</feature>
<keyword evidence="4 6" id="KW-1133">Transmembrane helix</keyword>
<feature type="transmembrane region" description="Helical" evidence="6">
    <location>
        <begin position="54"/>
        <end position="80"/>
    </location>
</feature>
<feature type="transmembrane region" description="Helical" evidence="6">
    <location>
        <begin position="367"/>
        <end position="385"/>
    </location>
</feature>
<evidence type="ECO:0000256" key="6">
    <source>
        <dbReference type="SAM" id="Phobius"/>
    </source>
</evidence>
<protein>
    <submittedName>
        <fullName evidence="7">Oligosaccharide repeat-containing polymerase</fullName>
    </submittedName>
</protein>
<feature type="transmembrane region" description="Helical" evidence="6">
    <location>
        <begin position="101"/>
        <end position="123"/>
    </location>
</feature>
<keyword evidence="2" id="KW-1003">Cell membrane</keyword>
<accession>A0A0P7ZD98</accession>
<dbReference type="InterPro" id="IPR050833">
    <property type="entry name" value="Poly_Biosynth_Transport"/>
</dbReference>
<evidence type="ECO:0000313" key="7">
    <source>
        <dbReference type="EMBL" id="KPQ42645.1"/>
    </source>
</evidence>
<dbReference type="Pfam" id="PF13440">
    <property type="entry name" value="Polysacc_synt_3"/>
    <property type="match status" value="1"/>
</dbReference>
<feature type="transmembrane region" description="Helical" evidence="6">
    <location>
        <begin position="259"/>
        <end position="281"/>
    </location>
</feature>